<dbReference type="PROSITE" id="PS50893">
    <property type="entry name" value="ABC_TRANSPORTER_2"/>
    <property type="match status" value="1"/>
</dbReference>
<dbReference type="EMBL" id="CAJNOR010004796">
    <property type="protein sequence ID" value="CAF1527879.1"/>
    <property type="molecule type" value="Genomic_DNA"/>
</dbReference>
<evidence type="ECO:0000256" key="8">
    <source>
        <dbReference type="SAM" id="MobiDB-lite"/>
    </source>
</evidence>
<dbReference type="Pfam" id="PF00664">
    <property type="entry name" value="ABC_membrane"/>
    <property type="match status" value="1"/>
</dbReference>
<dbReference type="InterPro" id="IPR017871">
    <property type="entry name" value="ABC_transporter-like_CS"/>
</dbReference>
<keyword evidence="3 9" id="KW-0812">Transmembrane</keyword>
<keyword evidence="6 9" id="KW-1133">Transmembrane helix</keyword>
<evidence type="ECO:0000256" key="2">
    <source>
        <dbReference type="ARBA" id="ARBA00022448"/>
    </source>
</evidence>
<feature type="transmembrane region" description="Helical" evidence="9">
    <location>
        <begin position="450"/>
        <end position="469"/>
    </location>
</feature>
<dbReference type="GO" id="GO:0016887">
    <property type="term" value="F:ATP hydrolysis activity"/>
    <property type="evidence" value="ECO:0007669"/>
    <property type="project" value="InterPro"/>
</dbReference>
<keyword evidence="4" id="KW-0547">Nucleotide-binding</keyword>
<evidence type="ECO:0000256" key="3">
    <source>
        <dbReference type="ARBA" id="ARBA00022692"/>
    </source>
</evidence>
<dbReference type="InterPro" id="IPR039421">
    <property type="entry name" value="Type_1_exporter"/>
</dbReference>
<reference evidence="12" key="1">
    <citation type="submission" date="2021-02" db="EMBL/GenBank/DDBJ databases">
        <authorList>
            <person name="Nowell W R."/>
        </authorList>
    </citation>
    <scope>NUCLEOTIDE SEQUENCE</scope>
</reference>
<dbReference type="GO" id="GO:0005743">
    <property type="term" value="C:mitochondrial inner membrane"/>
    <property type="evidence" value="ECO:0007669"/>
    <property type="project" value="TreeGrafter"/>
</dbReference>
<feature type="transmembrane region" description="Helical" evidence="9">
    <location>
        <begin position="416"/>
        <end position="438"/>
    </location>
</feature>
<feature type="transmembrane region" description="Helical" evidence="9">
    <location>
        <begin position="230"/>
        <end position="254"/>
    </location>
</feature>
<evidence type="ECO:0000259" key="10">
    <source>
        <dbReference type="PROSITE" id="PS50893"/>
    </source>
</evidence>
<name>A0A815UV62_ADIRI</name>
<evidence type="ECO:0000256" key="4">
    <source>
        <dbReference type="ARBA" id="ARBA00022741"/>
    </source>
</evidence>
<dbReference type="CDD" id="cd18578">
    <property type="entry name" value="ABC_6TM_Pgp_ABCB1_D2_like"/>
    <property type="match status" value="1"/>
</dbReference>
<dbReference type="Gene3D" id="1.20.1560.10">
    <property type="entry name" value="ABC transporter type 1, transmembrane domain"/>
    <property type="match status" value="2"/>
</dbReference>
<feature type="compositionally biased region" description="Polar residues" evidence="8">
    <location>
        <begin position="126"/>
        <end position="136"/>
    </location>
</feature>
<comment type="subcellular location">
    <subcellularLocation>
        <location evidence="1">Membrane</location>
        <topology evidence="1">Multi-pass membrane protein</topology>
    </subcellularLocation>
</comment>
<feature type="domain" description="ABC transporter" evidence="10">
    <location>
        <begin position="512"/>
        <end position="711"/>
    </location>
</feature>
<dbReference type="SUPFAM" id="SSF52540">
    <property type="entry name" value="P-loop containing nucleoside triphosphate hydrolases"/>
    <property type="match status" value="2"/>
</dbReference>
<feature type="domain" description="ABC transmembrane type-1" evidence="11">
    <location>
        <begin position="188"/>
        <end position="477"/>
    </location>
</feature>
<keyword evidence="5" id="KW-0067">ATP-binding</keyword>
<dbReference type="InterPro" id="IPR011527">
    <property type="entry name" value="ABC1_TM_dom"/>
</dbReference>
<dbReference type="Pfam" id="PF00005">
    <property type="entry name" value="ABC_tran"/>
    <property type="match status" value="2"/>
</dbReference>
<keyword evidence="7 9" id="KW-0472">Membrane</keyword>
<dbReference type="SUPFAM" id="SSF90123">
    <property type="entry name" value="ABC transporter transmembrane region"/>
    <property type="match status" value="1"/>
</dbReference>
<dbReference type="FunFam" id="3.40.50.300:FF:000604">
    <property type="entry name" value="ABC transporter B family member 28"/>
    <property type="match status" value="1"/>
</dbReference>
<keyword evidence="13" id="KW-1185">Reference proteome</keyword>
<dbReference type="InterPro" id="IPR036640">
    <property type="entry name" value="ABC1_TM_sf"/>
</dbReference>
<evidence type="ECO:0000256" key="9">
    <source>
        <dbReference type="SAM" id="Phobius"/>
    </source>
</evidence>
<dbReference type="PROSITE" id="PS50929">
    <property type="entry name" value="ABC_TM1F"/>
    <property type="match status" value="1"/>
</dbReference>
<dbReference type="Proteomes" id="UP000663828">
    <property type="component" value="Unassembled WGS sequence"/>
</dbReference>
<dbReference type="PANTHER" id="PTHR43394">
    <property type="entry name" value="ATP-DEPENDENT PERMEASE MDL1, MITOCHONDRIAL"/>
    <property type="match status" value="1"/>
</dbReference>
<dbReference type="GO" id="GO:0005524">
    <property type="term" value="F:ATP binding"/>
    <property type="evidence" value="ECO:0007669"/>
    <property type="project" value="UniProtKB-KW"/>
</dbReference>
<feature type="region of interest" description="Disordered" evidence="8">
    <location>
        <begin position="116"/>
        <end position="136"/>
    </location>
</feature>
<protein>
    <submittedName>
        <fullName evidence="12">Uncharacterized protein</fullName>
    </submittedName>
</protein>
<evidence type="ECO:0000313" key="12">
    <source>
        <dbReference type="EMBL" id="CAF1527879.1"/>
    </source>
</evidence>
<dbReference type="Gene3D" id="3.40.50.300">
    <property type="entry name" value="P-loop containing nucleotide triphosphate hydrolases"/>
    <property type="match status" value="2"/>
</dbReference>
<organism evidence="12 13">
    <name type="scientific">Adineta ricciae</name>
    <name type="common">Rotifer</name>
    <dbReference type="NCBI Taxonomy" id="249248"/>
    <lineage>
        <taxon>Eukaryota</taxon>
        <taxon>Metazoa</taxon>
        <taxon>Spiralia</taxon>
        <taxon>Gnathifera</taxon>
        <taxon>Rotifera</taxon>
        <taxon>Eurotatoria</taxon>
        <taxon>Bdelloidea</taxon>
        <taxon>Adinetida</taxon>
        <taxon>Adinetidae</taxon>
        <taxon>Adineta</taxon>
    </lineage>
</organism>
<evidence type="ECO:0000256" key="6">
    <source>
        <dbReference type="ARBA" id="ARBA00022989"/>
    </source>
</evidence>
<dbReference type="InterPro" id="IPR027417">
    <property type="entry name" value="P-loop_NTPase"/>
</dbReference>
<dbReference type="GO" id="GO:0015421">
    <property type="term" value="F:ABC-type oligopeptide transporter activity"/>
    <property type="evidence" value="ECO:0007669"/>
    <property type="project" value="TreeGrafter"/>
</dbReference>
<evidence type="ECO:0000313" key="13">
    <source>
        <dbReference type="Proteomes" id="UP000663828"/>
    </source>
</evidence>
<feature type="transmembrane region" description="Helical" evidence="9">
    <location>
        <begin position="330"/>
        <end position="349"/>
    </location>
</feature>
<dbReference type="PANTHER" id="PTHR43394:SF18">
    <property type="entry name" value="ABC TRANSPORTER B FAMILY MEMBER 11-LIKE"/>
    <property type="match status" value="1"/>
</dbReference>
<evidence type="ECO:0000256" key="5">
    <source>
        <dbReference type="ARBA" id="ARBA00022840"/>
    </source>
</evidence>
<evidence type="ECO:0000256" key="1">
    <source>
        <dbReference type="ARBA" id="ARBA00004141"/>
    </source>
</evidence>
<evidence type="ECO:0000259" key="11">
    <source>
        <dbReference type="PROSITE" id="PS50929"/>
    </source>
</evidence>
<feature type="transmembrane region" description="Helical" evidence="9">
    <location>
        <begin position="306"/>
        <end position="324"/>
    </location>
</feature>
<dbReference type="InterPro" id="IPR003439">
    <property type="entry name" value="ABC_transporter-like_ATP-bd"/>
</dbReference>
<feature type="compositionally biased region" description="Basic and acidic residues" evidence="8">
    <location>
        <begin position="116"/>
        <end position="125"/>
    </location>
</feature>
<accession>A0A815UV62</accession>
<sequence length="711" mass="79643">NYNTIVDEKLSGGERQRLAIGRALIGNPKILLLDEATSALDNASERLVQQALNQAKLGRTTIVIAHRLSTIRNADLIITMKHHEGIVEIGTHDQLMRNKSHYFELVKAQKLDSHIEVSDEHKTSEQNESTDNKSLCESLARTTSSASSVNLQEQFTVKQETKRRFCCTHRSLILRLLGFNRPEWPFIAIGTITATMAGAAEPIVGVIFSSVYHQYANTDVQNQIRETRNLALIIFFLHLVDGFFIWTMIWSFAVSGERLTKRMRLMAFSAMLRQEIGFFDTEKNSVSALTTRLSADASALKGLSGIRIGVTLQAFGALLTAIVISFQAGWKLSCVMFCFAPLMAFSGLLQGQSQSKSGKTKSSSSWADQGSQCAAEVFNKIRTVAALGCEEYFIDKFENAFNKSFYAFLPKIHMRAIGYGISNSLIFFLHITTFTYGSKLVENNEMSVDQVFRIFIVITFAATAVGQSISMMPQYSKARSAALRIFSLIKRQPFIHMNEGISLSADQIIGEIEFKNVYFSYPMREKKFVLRNCSFTCSPHTSNAFVGKSGYGKSTVFSLLLRFYDPQKGTILLDGRDLRDFNVQWLRSIIGIVQQEPILFNLSIRENIAYGRLGRPVTDEEIYHVSKLANIHDAIINMPEGYQTICGSRGSQLSGGERQRVAIARALLRQPILFLSDESTAALDNISEKARDFKITTIMSFISLCSLFNKH</sequence>
<dbReference type="AlphaFoldDB" id="A0A815UV62"/>
<comment type="caution">
    <text evidence="12">The sequence shown here is derived from an EMBL/GenBank/DDBJ whole genome shotgun (WGS) entry which is preliminary data.</text>
</comment>
<proteinExistence type="predicted"/>
<dbReference type="GO" id="GO:0090374">
    <property type="term" value="P:oligopeptide export from mitochondrion"/>
    <property type="evidence" value="ECO:0007669"/>
    <property type="project" value="TreeGrafter"/>
</dbReference>
<feature type="non-terminal residue" evidence="12">
    <location>
        <position position="1"/>
    </location>
</feature>
<gene>
    <name evidence="12" type="ORF">XAT740_LOCUS41244</name>
</gene>
<dbReference type="PROSITE" id="PS00211">
    <property type="entry name" value="ABC_TRANSPORTER_1"/>
    <property type="match status" value="1"/>
</dbReference>
<keyword evidence="2" id="KW-0813">Transport</keyword>
<evidence type="ECO:0000256" key="7">
    <source>
        <dbReference type="ARBA" id="ARBA00023136"/>
    </source>
</evidence>